<dbReference type="PROSITE" id="PS00435">
    <property type="entry name" value="PEROXIDASE_1"/>
    <property type="match status" value="1"/>
</dbReference>
<dbReference type="GO" id="GO:0140825">
    <property type="term" value="F:lactoperoxidase activity"/>
    <property type="evidence" value="ECO:0007669"/>
    <property type="project" value="UniProtKB-EC"/>
</dbReference>
<keyword evidence="5 15" id="KW-0479">Metal-binding</keyword>
<dbReference type="CDD" id="cd00693">
    <property type="entry name" value="secretory_peroxidase"/>
    <property type="match status" value="1"/>
</dbReference>
<proteinExistence type="inferred from homology"/>
<dbReference type="InterPro" id="IPR010255">
    <property type="entry name" value="Haem_peroxidase_sf"/>
</dbReference>
<feature type="binding site" evidence="15">
    <location>
        <position position="79"/>
    </location>
    <ligand>
        <name>Ca(2+)</name>
        <dbReference type="ChEBI" id="CHEBI:29108"/>
        <label>1</label>
    </ligand>
</feature>
<name>A0A9Q0C5J3_9POAL</name>
<evidence type="ECO:0000256" key="7">
    <source>
        <dbReference type="ARBA" id="ARBA00023002"/>
    </source>
</evidence>
<feature type="disulfide bond" evidence="17">
    <location>
        <begin position="38"/>
        <end position="117"/>
    </location>
</feature>
<dbReference type="InterPro" id="IPR002016">
    <property type="entry name" value="Haem_peroxidase"/>
</dbReference>
<dbReference type="FunFam" id="1.10.520.10:FF:000001">
    <property type="entry name" value="Peroxidase"/>
    <property type="match status" value="1"/>
</dbReference>
<comment type="caution">
    <text evidence="21">The sequence shown here is derived from an EMBL/GenBank/DDBJ whole genome shotgun (WGS) entry which is preliminary data.</text>
</comment>
<evidence type="ECO:0000256" key="8">
    <source>
        <dbReference type="ARBA" id="ARBA00023004"/>
    </source>
</evidence>
<dbReference type="PANTHER" id="PTHR31235">
    <property type="entry name" value="PEROXIDASE 25-RELATED"/>
    <property type="match status" value="1"/>
</dbReference>
<keyword evidence="11" id="KW-0873">Pyrrolidone carboxylic acid</keyword>
<evidence type="ECO:0000256" key="6">
    <source>
        <dbReference type="ARBA" id="ARBA00022837"/>
    </source>
</evidence>
<gene>
    <name evidence="21" type="ORF">LUZ63_019012</name>
</gene>
<feature type="binding site" evidence="15">
    <location>
        <position position="257"/>
    </location>
    <ligand>
        <name>Ca(2+)</name>
        <dbReference type="ChEBI" id="CHEBI:29108"/>
        <label>2</label>
    </ligand>
</feature>
<keyword evidence="12 18" id="KW-0376">Hydrogen peroxide</keyword>
<feature type="binding site" evidence="15">
    <location>
        <position position="249"/>
    </location>
    <ligand>
        <name>Ca(2+)</name>
        <dbReference type="ChEBI" id="CHEBI:29108"/>
        <label>2</label>
    </ligand>
</feature>
<evidence type="ECO:0000256" key="13">
    <source>
        <dbReference type="PIRSR" id="PIRSR600823-1"/>
    </source>
</evidence>
<evidence type="ECO:0000256" key="15">
    <source>
        <dbReference type="PIRSR" id="PIRSR600823-3"/>
    </source>
</evidence>
<comment type="similarity">
    <text evidence="18">Belongs to the peroxidase family. Classical plant (class III) peroxidase subfamily.</text>
</comment>
<comment type="cofactor">
    <cofactor evidence="15 18">
        <name>heme b</name>
        <dbReference type="ChEBI" id="CHEBI:60344"/>
    </cofactor>
    <text evidence="15 18">Binds 1 heme b (iron(II)-protoporphyrin IX) group per subunit.</text>
</comment>
<keyword evidence="22" id="KW-1185">Reference proteome</keyword>
<feature type="binding site" evidence="15">
    <location>
        <position position="90"/>
    </location>
    <ligand>
        <name>Ca(2+)</name>
        <dbReference type="ChEBI" id="CHEBI:29108"/>
        <label>1</label>
    </ligand>
</feature>
<dbReference type="InterPro" id="IPR033905">
    <property type="entry name" value="Secretory_peroxidase"/>
</dbReference>
<feature type="binding site" evidence="14">
    <location>
        <position position="165"/>
    </location>
    <ligand>
        <name>substrate</name>
    </ligand>
</feature>
<accession>A0A9Q0C5J3</accession>
<evidence type="ECO:0000256" key="10">
    <source>
        <dbReference type="ARBA" id="ARBA00023180"/>
    </source>
</evidence>
<feature type="signal peptide" evidence="18">
    <location>
        <begin position="1"/>
        <end position="26"/>
    </location>
</feature>
<feature type="chain" id="PRO_5040530172" description="Peroxidase" evidence="18">
    <location>
        <begin position="27"/>
        <end position="353"/>
    </location>
</feature>
<evidence type="ECO:0000256" key="19">
    <source>
        <dbReference type="SAM" id="MobiDB-lite"/>
    </source>
</evidence>
<evidence type="ECO:0000256" key="14">
    <source>
        <dbReference type="PIRSR" id="PIRSR600823-2"/>
    </source>
</evidence>
<protein>
    <recommendedName>
        <fullName evidence="18">Peroxidase</fullName>
        <ecNumber evidence="18">1.11.1.7</ecNumber>
    </recommendedName>
</protein>
<dbReference type="OrthoDB" id="2113341at2759"/>
<evidence type="ECO:0000256" key="12">
    <source>
        <dbReference type="ARBA" id="ARBA00023324"/>
    </source>
</evidence>
<dbReference type="Gene3D" id="1.10.520.10">
    <property type="match status" value="1"/>
</dbReference>
<evidence type="ECO:0000256" key="1">
    <source>
        <dbReference type="ARBA" id="ARBA00000189"/>
    </source>
</evidence>
<feature type="disulfide bond" evidence="17">
    <location>
        <begin position="71"/>
        <end position="76"/>
    </location>
</feature>
<keyword evidence="18" id="KW-0964">Secreted</keyword>
<comment type="catalytic activity">
    <reaction evidence="1 18">
        <text>2 a phenolic donor + H2O2 = 2 a phenolic radical donor + 2 H2O</text>
        <dbReference type="Rhea" id="RHEA:56136"/>
        <dbReference type="ChEBI" id="CHEBI:15377"/>
        <dbReference type="ChEBI" id="CHEBI:16240"/>
        <dbReference type="ChEBI" id="CHEBI:139520"/>
        <dbReference type="ChEBI" id="CHEBI:139521"/>
        <dbReference type="EC" id="1.11.1.7"/>
    </reaction>
</comment>
<evidence type="ECO:0000256" key="9">
    <source>
        <dbReference type="ARBA" id="ARBA00023157"/>
    </source>
</evidence>
<evidence type="ECO:0000256" key="16">
    <source>
        <dbReference type="PIRSR" id="PIRSR600823-4"/>
    </source>
</evidence>
<dbReference type="InterPro" id="IPR019794">
    <property type="entry name" value="Peroxidases_AS"/>
</dbReference>
<feature type="disulfide bond" evidence="17">
    <location>
        <begin position="123"/>
        <end position="325"/>
    </location>
</feature>
<evidence type="ECO:0000259" key="20">
    <source>
        <dbReference type="PROSITE" id="PS50873"/>
    </source>
</evidence>
<feature type="domain" description="Plant heme peroxidase family profile" evidence="20">
    <location>
        <begin position="28"/>
        <end position="329"/>
    </location>
</feature>
<dbReference type="GO" id="GO:0005576">
    <property type="term" value="C:extracellular region"/>
    <property type="evidence" value="ECO:0007669"/>
    <property type="project" value="UniProtKB-SubCell"/>
</dbReference>
<dbReference type="PRINTS" id="PR00461">
    <property type="entry name" value="PLPEROXIDASE"/>
</dbReference>
<comment type="cofactor">
    <cofactor evidence="15 18">
        <name>Ca(2+)</name>
        <dbReference type="ChEBI" id="CHEBI:29108"/>
    </cofactor>
    <text evidence="15 18">Binds 2 calcium ions per subunit.</text>
</comment>
<evidence type="ECO:0000256" key="11">
    <source>
        <dbReference type="ARBA" id="ARBA00023283"/>
    </source>
</evidence>
<dbReference type="AlphaFoldDB" id="A0A9Q0C5J3"/>
<feature type="binding site" evidence="15">
    <location>
        <position position="77"/>
    </location>
    <ligand>
        <name>Ca(2+)</name>
        <dbReference type="ChEBI" id="CHEBI:29108"/>
        <label>1</label>
    </ligand>
</feature>
<keyword evidence="10" id="KW-0325">Glycoprotein</keyword>
<feature type="binding site" evidence="15">
    <location>
        <position position="73"/>
    </location>
    <ligand>
        <name>Ca(2+)</name>
        <dbReference type="ChEBI" id="CHEBI:29108"/>
        <label>1</label>
    </ligand>
</feature>
<comment type="function">
    <text evidence="18">Removal of H(2)O(2), oxidation of toxic reductants, biosynthesis and degradation of lignin, suberization, auxin catabolism, response to environmental stresses such as wounding, pathogen attack and oxidative stress.</text>
</comment>
<dbReference type="Proteomes" id="UP001151287">
    <property type="component" value="Unassembled WGS sequence"/>
</dbReference>
<organism evidence="21 22">
    <name type="scientific">Rhynchospora breviuscula</name>
    <dbReference type="NCBI Taxonomy" id="2022672"/>
    <lineage>
        <taxon>Eukaryota</taxon>
        <taxon>Viridiplantae</taxon>
        <taxon>Streptophyta</taxon>
        <taxon>Embryophyta</taxon>
        <taxon>Tracheophyta</taxon>
        <taxon>Spermatophyta</taxon>
        <taxon>Magnoliopsida</taxon>
        <taxon>Liliopsida</taxon>
        <taxon>Poales</taxon>
        <taxon>Cyperaceae</taxon>
        <taxon>Cyperoideae</taxon>
        <taxon>Rhynchosporeae</taxon>
        <taxon>Rhynchospora</taxon>
    </lineage>
</organism>
<dbReference type="InterPro" id="IPR019793">
    <property type="entry name" value="Peroxidases_heam-ligand_BS"/>
</dbReference>
<evidence type="ECO:0000256" key="3">
    <source>
        <dbReference type="ARBA" id="ARBA00022559"/>
    </source>
</evidence>
<evidence type="ECO:0000256" key="4">
    <source>
        <dbReference type="ARBA" id="ARBA00022617"/>
    </source>
</evidence>
<dbReference type="PROSITE" id="PS50873">
    <property type="entry name" value="PEROXIDASE_4"/>
    <property type="match status" value="1"/>
</dbReference>
<comment type="similarity">
    <text evidence="2">Belongs to the peroxidase family. Ascorbate peroxidase subfamily.</text>
</comment>
<dbReference type="PROSITE" id="PS00436">
    <property type="entry name" value="PEROXIDASE_2"/>
    <property type="match status" value="1"/>
</dbReference>
<evidence type="ECO:0000256" key="5">
    <source>
        <dbReference type="ARBA" id="ARBA00022723"/>
    </source>
</evidence>
<evidence type="ECO:0000313" key="21">
    <source>
        <dbReference type="EMBL" id="KAJ1687622.1"/>
    </source>
</evidence>
<dbReference type="GO" id="GO:0020037">
    <property type="term" value="F:heme binding"/>
    <property type="evidence" value="ECO:0007669"/>
    <property type="project" value="UniProtKB-UniRule"/>
</dbReference>
<dbReference type="Pfam" id="PF00141">
    <property type="entry name" value="peroxidase"/>
    <property type="match status" value="1"/>
</dbReference>
<keyword evidence="18" id="KW-0732">Signal</keyword>
<keyword evidence="4 18" id="KW-0349">Heme</keyword>
<dbReference type="FunFam" id="1.10.420.10:FF:000001">
    <property type="entry name" value="Peroxidase"/>
    <property type="match status" value="1"/>
</dbReference>
<reference evidence="21" key="1">
    <citation type="journal article" date="2022" name="Cell">
        <title>Repeat-based holocentromeres influence genome architecture and karyotype evolution.</title>
        <authorList>
            <person name="Hofstatter P.G."/>
            <person name="Thangavel G."/>
            <person name="Lux T."/>
            <person name="Neumann P."/>
            <person name="Vondrak T."/>
            <person name="Novak P."/>
            <person name="Zhang M."/>
            <person name="Costa L."/>
            <person name="Castellani M."/>
            <person name="Scott A."/>
            <person name="Toegelov H."/>
            <person name="Fuchs J."/>
            <person name="Mata-Sucre Y."/>
            <person name="Dias Y."/>
            <person name="Vanzela A.L.L."/>
            <person name="Huettel B."/>
            <person name="Almeida C.C.S."/>
            <person name="Simkova H."/>
            <person name="Souza G."/>
            <person name="Pedrosa-Harand A."/>
            <person name="Macas J."/>
            <person name="Mayer K.F.X."/>
            <person name="Houben A."/>
            <person name="Marques A."/>
        </authorList>
    </citation>
    <scope>NUCLEOTIDE SEQUENCE</scope>
    <source>
        <strain evidence="21">RhyBre1mFocal</strain>
    </source>
</reference>
<dbReference type="EC" id="1.11.1.7" evidence="18"/>
<feature type="binding site" description="axial binding residue" evidence="15">
    <location>
        <position position="195"/>
    </location>
    <ligand>
        <name>heme b</name>
        <dbReference type="ChEBI" id="CHEBI:60344"/>
    </ligand>
    <ligandPart>
        <name>Fe</name>
        <dbReference type="ChEBI" id="CHEBI:18248"/>
    </ligandPart>
</feature>
<feature type="active site" description="Proton acceptor" evidence="13">
    <location>
        <position position="69"/>
    </location>
</feature>
<evidence type="ECO:0000256" key="18">
    <source>
        <dbReference type="RuleBase" id="RU362060"/>
    </source>
</evidence>
<keyword evidence="7 18" id="KW-0560">Oxidoreductase</keyword>
<feature type="binding site" evidence="15">
    <location>
        <position position="70"/>
    </location>
    <ligand>
        <name>Ca(2+)</name>
        <dbReference type="ChEBI" id="CHEBI:29108"/>
        <label>1</label>
    </ligand>
</feature>
<evidence type="ECO:0000313" key="22">
    <source>
        <dbReference type="Proteomes" id="UP001151287"/>
    </source>
</evidence>
<feature type="binding site" evidence="15">
    <location>
        <position position="75"/>
    </location>
    <ligand>
        <name>Ca(2+)</name>
        <dbReference type="ChEBI" id="CHEBI:29108"/>
        <label>1</label>
    </ligand>
</feature>
<keyword evidence="6 15" id="KW-0106">Calcium</keyword>
<feature type="region of interest" description="Disordered" evidence="19">
    <location>
        <begin position="333"/>
        <end position="353"/>
    </location>
</feature>
<evidence type="ECO:0000256" key="17">
    <source>
        <dbReference type="PIRSR" id="PIRSR600823-5"/>
    </source>
</evidence>
<dbReference type="GO" id="GO:0006979">
    <property type="term" value="P:response to oxidative stress"/>
    <property type="evidence" value="ECO:0007669"/>
    <property type="project" value="UniProtKB-UniRule"/>
</dbReference>
<comment type="subcellular location">
    <subcellularLocation>
        <location evidence="18">Secreted</location>
    </subcellularLocation>
</comment>
<dbReference type="PRINTS" id="PR00458">
    <property type="entry name" value="PEROXIDASE"/>
</dbReference>
<keyword evidence="8 15" id="KW-0408">Iron</keyword>
<sequence>MDRITKRFLCLLLIALFLDFPVEIDAAGLKVGFYTKTCPSAESLVQQAVAAAFANNSGVAAGLIRMHFHDCFVRGCDGSVLLDSPNKTAEKDSIPNNPSLHGFEVIDAAKSAIEAKCPKTVSCADILAFAARDSVAITGNITYAVPAGRRDGTVSNATEALLNLPAATFDAAKLISSFKGKNLTEEDLVTLSGAHTLGVSHCTGFLNRIYNFSKTVSVDPSISKPYASLLQNLCPPNVTQFTPTVTALDLISPTVLDNKYYVLLKQSLGLLTSDNALLTDANLSAIVTDYANHQKTWEGRFAKAMVKMGNIEVLTGNQGQIRVNCRVVNKGTGTEQGLESGSGPDQLSGVASS</sequence>
<feature type="disulfide bond" evidence="17">
    <location>
        <begin position="202"/>
        <end position="234"/>
    </location>
</feature>
<dbReference type="Gene3D" id="1.10.420.10">
    <property type="entry name" value="Peroxidase, domain 2"/>
    <property type="match status" value="1"/>
</dbReference>
<feature type="binding site" evidence="15">
    <location>
        <position position="196"/>
    </location>
    <ligand>
        <name>Ca(2+)</name>
        <dbReference type="ChEBI" id="CHEBI:29108"/>
        <label>2</label>
    </ligand>
</feature>
<keyword evidence="3 18" id="KW-0575">Peroxidase</keyword>
<dbReference type="GO" id="GO:0042744">
    <property type="term" value="P:hydrogen peroxide catabolic process"/>
    <property type="evidence" value="ECO:0007669"/>
    <property type="project" value="UniProtKB-KW"/>
</dbReference>
<dbReference type="SUPFAM" id="SSF48113">
    <property type="entry name" value="Heme-dependent peroxidases"/>
    <property type="match status" value="1"/>
</dbReference>
<keyword evidence="9 17" id="KW-1015">Disulfide bond</keyword>
<feature type="site" description="Transition state stabilizer" evidence="16">
    <location>
        <position position="65"/>
    </location>
</feature>
<dbReference type="EMBL" id="JAMQYH010000005">
    <property type="protein sequence ID" value="KAJ1687622.1"/>
    <property type="molecule type" value="Genomic_DNA"/>
</dbReference>
<dbReference type="InterPro" id="IPR000823">
    <property type="entry name" value="Peroxidase_pln"/>
</dbReference>
<dbReference type="GO" id="GO:0046872">
    <property type="term" value="F:metal ion binding"/>
    <property type="evidence" value="ECO:0007669"/>
    <property type="project" value="UniProtKB-UniRule"/>
</dbReference>
<evidence type="ECO:0000256" key="2">
    <source>
        <dbReference type="ARBA" id="ARBA00006873"/>
    </source>
</evidence>